<dbReference type="InterPro" id="IPR011114">
    <property type="entry name" value="RuvA_C"/>
</dbReference>
<dbReference type="Proteomes" id="UP000199064">
    <property type="component" value="Unassembled WGS sequence"/>
</dbReference>
<evidence type="ECO:0000313" key="9">
    <source>
        <dbReference type="EMBL" id="SEB51483.1"/>
    </source>
</evidence>
<keyword evidence="5 6" id="KW-0234">DNA repair</keyword>
<dbReference type="Pfam" id="PF07499">
    <property type="entry name" value="RuvA_C"/>
    <property type="match status" value="1"/>
</dbReference>
<keyword evidence="9" id="KW-0378">Hydrolase</keyword>
<comment type="subunit">
    <text evidence="6">Homotetramer. Forms an RuvA(8)-RuvB(12)-Holliday junction (HJ) complex. HJ DNA is sandwiched between 2 RuvA tetramers; dsDNA enters through RuvA and exits via RuvB. An RuvB hexamer assembles on each DNA strand where it exits the tetramer. Each RuvB hexamer is contacted by two RuvA subunits (via domain III) on 2 adjacent RuvB subunits; this complex drives branch migration. In the full resolvosome a probable DNA-RuvA(4)-RuvB(12)-RuvC(2) complex forms which resolves the HJ.</text>
</comment>
<dbReference type="InterPro" id="IPR036267">
    <property type="entry name" value="RuvA_C_sf"/>
</dbReference>
<dbReference type="InterPro" id="IPR000085">
    <property type="entry name" value="RuvA"/>
</dbReference>
<evidence type="ECO:0000259" key="8">
    <source>
        <dbReference type="Pfam" id="PF07499"/>
    </source>
</evidence>
<dbReference type="GO" id="GO:0000400">
    <property type="term" value="F:four-way junction DNA binding"/>
    <property type="evidence" value="ECO:0007669"/>
    <property type="project" value="UniProtKB-UniRule"/>
</dbReference>
<keyword evidence="3 6" id="KW-0238">DNA-binding</keyword>
<dbReference type="RefSeq" id="WP_090328424.1">
    <property type="nucleotide sequence ID" value="NZ_FNSL01000001.1"/>
</dbReference>
<evidence type="ECO:0000256" key="5">
    <source>
        <dbReference type="ARBA" id="ARBA00023204"/>
    </source>
</evidence>
<evidence type="ECO:0000313" key="10">
    <source>
        <dbReference type="Proteomes" id="UP000199064"/>
    </source>
</evidence>
<dbReference type="SUPFAM" id="SSF50249">
    <property type="entry name" value="Nucleic acid-binding proteins"/>
    <property type="match status" value="1"/>
</dbReference>
<feature type="region of interest" description="Domain I" evidence="6">
    <location>
        <begin position="1"/>
        <end position="64"/>
    </location>
</feature>
<protein>
    <recommendedName>
        <fullName evidence="6">Holliday junction branch migration complex subunit RuvA</fullName>
    </recommendedName>
</protein>
<dbReference type="GO" id="GO:0009379">
    <property type="term" value="C:Holliday junction helicase complex"/>
    <property type="evidence" value="ECO:0007669"/>
    <property type="project" value="InterPro"/>
</dbReference>
<dbReference type="Gene3D" id="1.10.8.10">
    <property type="entry name" value="DNA helicase RuvA subunit, C-terminal domain"/>
    <property type="match status" value="1"/>
</dbReference>
<comment type="subcellular location">
    <subcellularLocation>
        <location evidence="6">Cytoplasm</location>
    </subcellularLocation>
</comment>
<comment type="function">
    <text evidence="6">The RuvA-RuvB-RuvC complex processes Holliday junction (HJ) DNA during genetic recombination and DNA repair, while the RuvA-RuvB complex plays an important role in the rescue of blocked DNA replication forks via replication fork reversal (RFR). RuvA specifically binds to HJ cruciform DNA, conferring on it an open structure. The RuvB hexamer acts as an ATP-dependent pump, pulling dsDNA into and through the RuvAB complex. HJ branch migration allows RuvC to scan DNA until it finds its consensus sequence, where it cleaves and resolves the cruciform DNA.</text>
</comment>
<dbReference type="HAMAP" id="MF_00031">
    <property type="entry name" value="DNA_HJ_migration_RuvA"/>
    <property type="match status" value="1"/>
</dbReference>
<dbReference type="GO" id="GO:0006310">
    <property type="term" value="P:DNA recombination"/>
    <property type="evidence" value="ECO:0007669"/>
    <property type="project" value="UniProtKB-UniRule"/>
</dbReference>
<evidence type="ECO:0000256" key="3">
    <source>
        <dbReference type="ARBA" id="ARBA00023125"/>
    </source>
</evidence>
<feature type="domain" description="Holliday junction DNA helicase RuvA C-terminal" evidence="8">
    <location>
        <begin position="158"/>
        <end position="204"/>
    </location>
</feature>
<keyword evidence="9" id="KW-0347">Helicase</keyword>
<evidence type="ECO:0000256" key="2">
    <source>
        <dbReference type="ARBA" id="ARBA00022763"/>
    </source>
</evidence>
<evidence type="ECO:0000256" key="6">
    <source>
        <dbReference type="HAMAP-Rule" id="MF_00031"/>
    </source>
</evidence>
<dbReference type="GO" id="GO:0005737">
    <property type="term" value="C:cytoplasm"/>
    <property type="evidence" value="ECO:0007669"/>
    <property type="project" value="UniProtKB-SubCell"/>
</dbReference>
<keyword evidence="2 6" id="KW-0227">DNA damage</keyword>
<evidence type="ECO:0000256" key="4">
    <source>
        <dbReference type="ARBA" id="ARBA00023172"/>
    </source>
</evidence>
<feature type="domain" description="DNA helicase Holliday junction RuvA type" evidence="7">
    <location>
        <begin position="1"/>
        <end position="62"/>
    </location>
</feature>
<reference evidence="10" key="1">
    <citation type="submission" date="2016-10" db="EMBL/GenBank/DDBJ databases">
        <authorList>
            <person name="Varghese N."/>
            <person name="Submissions S."/>
        </authorList>
    </citation>
    <scope>NUCLEOTIDE SEQUENCE [LARGE SCALE GENOMIC DNA]</scope>
    <source>
        <strain evidence="10">ES.061</strain>
    </source>
</reference>
<evidence type="ECO:0000259" key="7">
    <source>
        <dbReference type="Pfam" id="PF01330"/>
    </source>
</evidence>
<dbReference type="Gene3D" id="2.40.50.140">
    <property type="entry name" value="Nucleic acid-binding proteins"/>
    <property type="match status" value="1"/>
</dbReference>
<dbReference type="Pfam" id="PF01330">
    <property type="entry name" value="RuvA_N"/>
    <property type="match status" value="1"/>
</dbReference>
<dbReference type="InterPro" id="IPR012340">
    <property type="entry name" value="NA-bd_OB-fold"/>
</dbReference>
<comment type="similarity">
    <text evidence="6">Belongs to the RuvA family.</text>
</comment>
<organism evidence="9 10">
    <name type="scientific">Nitratireductor aquibiodomus</name>
    <dbReference type="NCBI Taxonomy" id="204799"/>
    <lineage>
        <taxon>Bacteria</taxon>
        <taxon>Pseudomonadati</taxon>
        <taxon>Pseudomonadota</taxon>
        <taxon>Alphaproteobacteria</taxon>
        <taxon>Hyphomicrobiales</taxon>
        <taxon>Phyllobacteriaceae</taxon>
        <taxon>Nitratireductor</taxon>
    </lineage>
</organism>
<dbReference type="Pfam" id="PF14520">
    <property type="entry name" value="HHH_5"/>
    <property type="match status" value="1"/>
</dbReference>
<dbReference type="GO" id="GO:0006281">
    <property type="term" value="P:DNA repair"/>
    <property type="evidence" value="ECO:0007669"/>
    <property type="project" value="UniProtKB-UniRule"/>
</dbReference>
<sequence length="206" mass="21289">MIGKLKGIIDEIAEDHCIIDVGGVGYVAYCPARTLAALDGEGTAVTLFIETYVREDMIRLYGFRSALEREWFRLLQNNVQGVGSKVALSVLSTLSASELANAIALKDAATVARAPGVGKKVAERIVTELKSKAPAYAGEATGTIGLKQELGEGAAPAPVSDAVSALSNLGYSRDVAANAVAAAMKAAGEGADAGTLIRLGLKELAR</sequence>
<keyword evidence="9" id="KW-0067">ATP-binding</keyword>
<dbReference type="InterPro" id="IPR010994">
    <property type="entry name" value="RuvA_2-like"/>
</dbReference>
<evidence type="ECO:0000256" key="1">
    <source>
        <dbReference type="ARBA" id="ARBA00022490"/>
    </source>
</evidence>
<keyword evidence="1 6" id="KW-0963">Cytoplasm</keyword>
<dbReference type="NCBIfam" id="TIGR00084">
    <property type="entry name" value="ruvA"/>
    <property type="match status" value="1"/>
</dbReference>
<dbReference type="Gene3D" id="1.10.150.20">
    <property type="entry name" value="5' to 3' exonuclease, C-terminal subdomain"/>
    <property type="match status" value="1"/>
</dbReference>
<proteinExistence type="inferred from homology"/>
<dbReference type="GO" id="GO:0005524">
    <property type="term" value="F:ATP binding"/>
    <property type="evidence" value="ECO:0007669"/>
    <property type="project" value="InterPro"/>
</dbReference>
<feature type="region of interest" description="Domain III" evidence="6">
    <location>
        <begin position="154"/>
        <end position="206"/>
    </location>
</feature>
<keyword evidence="10" id="KW-1185">Reference proteome</keyword>
<dbReference type="EMBL" id="FNSL01000001">
    <property type="protein sequence ID" value="SEB51483.1"/>
    <property type="molecule type" value="Genomic_DNA"/>
</dbReference>
<dbReference type="GO" id="GO:0048476">
    <property type="term" value="C:Holliday junction resolvase complex"/>
    <property type="evidence" value="ECO:0007669"/>
    <property type="project" value="UniProtKB-UniRule"/>
</dbReference>
<name>A0A1H4JZ77_9HYPH</name>
<comment type="caution">
    <text evidence="6">Lacks conserved residue(s) required for the propagation of feature annotation.</text>
</comment>
<keyword evidence="9" id="KW-0547">Nucleotide-binding</keyword>
<dbReference type="GO" id="GO:0009378">
    <property type="term" value="F:four-way junction helicase activity"/>
    <property type="evidence" value="ECO:0007669"/>
    <property type="project" value="InterPro"/>
</dbReference>
<keyword evidence="4 6" id="KW-0233">DNA recombination</keyword>
<accession>A0A1H4JZ77</accession>
<gene>
    <name evidence="6" type="primary">ruvA</name>
    <name evidence="9" type="ORF">SAMN05216452_1819</name>
</gene>
<dbReference type="InterPro" id="IPR013849">
    <property type="entry name" value="DNA_helicase_Holl-junc_RuvA_I"/>
</dbReference>
<comment type="domain">
    <text evidence="6">Has three domains with a flexible linker between the domains II and III and assumes an 'L' shape. Domain III is highly mobile and contacts RuvB.</text>
</comment>
<dbReference type="SUPFAM" id="SSF47781">
    <property type="entry name" value="RuvA domain 2-like"/>
    <property type="match status" value="1"/>
</dbReference>
<dbReference type="AlphaFoldDB" id="A0A1H4JZ77"/>
<dbReference type="SUPFAM" id="SSF46929">
    <property type="entry name" value="DNA helicase RuvA subunit, C-terminal domain"/>
    <property type="match status" value="1"/>
</dbReference>